<organism evidence="2 3">
    <name type="scientific">Salarias fasciatus</name>
    <name type="common">Jewelled blenny</name>
    <name type="synonym">Blennius fasciatus</name>
    <dbReference type="NCBI Taxonomy" id="181472"/>
    <lineage>
        <taxon>Eukaryota</taxon>
        <taxon>Metazoa</taxon>
        <taxon>Chordata</taxon>
        <taxon>Craniata</taxon>
        <taxon>Vertebrata</taxon>
        <taxon>Euteleostomi</taxon>
        <taxon>Actinopterygii</taxon>
        <taxon>Neopterygii</taxon>
        <taxon>Teleostei</taxon>
        <taxon>Neoteleostei</taxon>
        <taxon>Acanthomorphata</taxon>
        <taxon>Ovalentaria</taxon>
        <taxon>Blenniimorphae</taxon>
        <taxon>Blenniiformes</taxon>
        <taxon>Blennioidei</taxon>
        <taxon>Blenniidae</taxon>
        <taxon>Salariinae</taxon>
        <taxon>Salarias</taxon>
    </lineage>
</organism>
<reference evidence="2" key="2">
    <citation type="submission" date="2025-08" db="UniProtKB">
        <authorList>
            <consortium name="Ensembl"/>
        </authorList>
    </citation>
    <scope>IDENTIFICATION</scope>
</reference>
<sequence length="181" mass="19998">MAQRVCAAGFQWDDLLVICVRNKTMQKPEHHTGEFPFTDLIYKNASARAPSAAMEGPALWSCVVVVTLGSILALAVWFFIYRQQRRPTWLYLIHTAEPRRQAPAKQPPTERNRHTELFLGAPDAPSPCHHLHPEAQRGLKWGDGFTACGGPTVHSGGPSEHRIPLPATELGGTVLVTTKTM</sequence>
<name>A0A672GWM8_SALFA</name>
<dbReference type="AlphaFoldDB" id="A0A672GWM8"/>
<proteinExistence type="predicted"/>
<accession>A0A672GWM8</accession>
<reference evidence="2" key="3">
    <citation type="submission" date="2025-09" db="UniProtKB">
        <authorList>
            <consortium name="Ensembl"/>
        </authorList>
    </citation>
    <scope>IDENTIFICATION</scope>
</reference>
<protein>
    <submittedName>
        <fullName evidence="2">Uncharacterized protein</fullName>
    </submittedName>
</protein>
<dbReference type="InParanoid" id="A0A672GWM8"/>
<evidence type="ECO:0000313" key="3">
    <source>
        <dbReference type="Proteomes" id="UP000472267"/>
    </source>
</evidence>
<dbReference type="Ensembl" id="ENSSFAT00005024027.1">
    <property type="protein sequence ID" value="ENSSFAP00005023076.1"/>
    <property type="gene ID" value="ENSSFAG00005011939.1"/>
</dbReference>
<evidence type="ECO:0000256" key="1">
    <source>
        <dbReference type="SAM" id="Phobius"/>
    </source>
</evidence>
<keyword evidence="1" id="KW-0812">Transmembrane</keyword>
<reference evidence="2" key="1">
    <citation type="submission" date="2019-06" db="EMBL/GenBank/DDBJ databases">
        <authorList>
            <consortium name="Wellcome Sanger Institute Data Sharing"/>
        </authorList>
    </citation>
    <scope>NUCLEOTIDE SEQUENCE [LARGE SCALE GENOMIC DNA]</scope>
</reference>
<keyword evidence="1" id="KW-0472">Membrane</keyword>
<feature type="transmembrane region" description="Helical" evidence="1">
    <location>
        <begin position="58"/>
        <end position="80"/>
    </location>
</feature>
<keyword evidence="1" id="KW-1133">Transmembrane helix</keyword>
<dbReference type="OMA" id="SMFMCNG"/>
<keyword evidence="3" id="KW-1185">Reference proteome</keyword>
<evidence type="ECO:0000313" key="2">
    <source>
        <dbReference type="Ensembl" id="ENSSFAP00005023076.1"/>
    </source>
</evidence>
<dbReference type="Proteomes" id="UP000472267">
    <property type="component" value="Chromosome 4"/>
</dbReference>